<name>T1JWB5_TETUR</name>
<reference evidence="1" key="2">
    <citation type="submission" date="2015-06" db="UniProtKB">
        <authorList>
            <consortium name="EnsemblMetazoa"/>
        </authorList>
    </citation>
    <scope>IDENTIFICATION</scope>
</reference>
<evidence type="ECO:0000313" key="1">
    <source>
        <dbReference type="EnsemblMetazoa" id="tetur02g07670.1"/>
    </source>
</evidence>
<accession>T1JWB5</accession>
<dbReference type="HOGENOM" id="CLU_2657626_0_0_1"/>
<reference evidence="2" key="1">
    <citation type="submission" date="2011-08" db="EMBL/GenBank/DDBJ databases">
        <authorList>
            <person name="Rombauts S."/>
        </authorList>
    </citation>
    <scope>NUCLEOTIDE SEQUENCE</scope>
    <source>
        <strain evidence="2">London</strain>
    </source>
</reference>
<dbReference type="Proteomes" id="UP000015104">
    <property type="component" value="Unassembled WGS sequence"/>
</dbReference>
<sequence length="76" mass="8550">MLISFSGIMAVVEPGTSPAKIVPWGMSMNEHFRLRPAKFRIELALRLKVRVWFELGRKHHASWSATECFGCSCATA</sequence>
<organism evidence="1 2">
    <name type="scientific">Tetranychus urticae</name>
    <name type="common">Two-spotted spider mite</name>
    <dbReference type="NCBI Taxonomy" id="32264"/>
    <lineage>
        <taxon>Eukaryota</taxon>
        <taxon>Metazoa</taxon>
        <taxon>Ecdysozoa</taxon>
        <taxon>Arthropoda</taxon>
        <taxon>Chelicerata</taxon>
        <taxon>Arachnida</taxon>
        <taxon>Acari</taxon>
        <taxon>Acariformes</taxon>
        <taxon>Trombidiformes</taxon>
        <taxon>Prostigmata</taxon>
        <taxon>Eleutherengona</taxon>
        <taxon>Raphignathae</taxon>
        <taxon>Tetranychoidea</taxon>
        <taxon>Tetranychidae</taxon>
        <taxon>Tetranychus</taxon>
    </lineage>
</organism>
<protein>
    <submittedName>
        <fullName evidence="1">Uncharacterized protein</fullName>
    </submittedName>
</protein>
<evidence type="ECO:0000313" key="2">
    <source>
        <dbReference type="Proteomes" id="UP000015104"/>
    </source>
</evidence>
<keyword evidence="2" id="KW-1185">Reference proteome</keyword>
<dbReference type="EMBL" id="CAEY01000808">
    <property type="status" value="NOT_ANNOTATED_CDS"/>
    <property type="molecule type" value="Genomic_DNA"/>
</dbReference>
<proteinExistence type="predicted"/>
<dbReference type="AlphaFoldDB" id="T1JWB5"/>
<dbReference type="EnsemblMetazoa" id="tetur02g07670.1">
    <property type="protein sequence ID" value="tetur02g07670.1"/>
    <property type="gene ID" value="tetur02g07670"/>
</dbReference>